<feature type="non-terminal residue" evidence="1">
    <location>
        <position position="1"/>
    </location>
</feature>
<gene>
    <name evidence="1" type="ORF">METZ01_LOCUS503322</name>
</gene>
<dbReference type="EMBL" id="UINC01221925">
    <property type="protein sequence ID" value="SVE50468.1"/>
    <property type="molecule type" value="Genomic_DNA"/>
</dbReference>
<sequence>VALGKSQSLQTRIVTVAALLIALVLCAQVQAHMWNNLATSGATGEFLHSALSSLYLAASRMTPAQLAEAQRLGREWDAAHPQ</sequence>
<reference evidence="1" key="1">
    <citation type="submission" date="2018-05" db="EMBL/GenBank/DDBJ databases">
        <authorList>
            <person name="Lanie J.A."/>
            <person name="Ng W.-L."/>
            <person name="Kazmierczak K.M."/>
            <person name="Andrzejewski T.M."/>
            <person name="Davidsen T.M."/>
            <person name="Wayne K.J."/>
            <person name="Tettelin H."/>
            <person name="Glass J.I."/>
            <person name="Rusch D."/>
            <person name="Podicherti R."/>
            <person name="Tsui H.-C.T."/>
            <person name="Winkler M.E."/>
        </authorList>
    </citation>
    <scope>NUCLEOTIDE SEQUENCE</scope>
</reference>
<evidence type="ECO:0000313" key="1">
    <source>
        <dbReference type="EMBL" id="SVE50468.1"/>
    </source>
</evidence>
<accession>A0A383E302</accession>
<protein>
    <submittedName>
        <fullName evidence="1">Uncharacterized protein</fullName>
    </submittedName>
</protein>
<dbReference type="AlphaFoldDB" id="A0A383E302"/>
<name>A0A383E302_9ZZZZ</name>
<proteinExistence type="predicted"/>
<organism evidence="1">
    <name type="scientific">marine metagenome</name>
    <dbReference type="NCBI Taxonomy" id="408172"/>
    <lineage>
        <taxon>unclassified sequences</taxon>
        <taxon>metagenomes</taxon>
        <taxon>ecological metagenomes</taxon>
    </lineage>
</organism>